<reference evidence="12" key="2">
    <citation type="submission" date="2021-04" db="EMBL/GenBank/DDBJ databases">
        <authorList>
            <person name="Gilroy R."/>
        </authorList>
    </citation>
    <scope>NUCLEOTIDE SEQUENCE</scope>
    <source>
        <strain evidence="12">14975</strain>
    </source>
</reference>
<evidence type="ECO:0000256" key="4">
    <source>
        <dbReference type="ARBA" id="ARBA00022741"/>
    </source>
</evidence>
<name>A0A9D1VAH0_9BACT</name>
<feature type="domain" description="ATP-cone" evidence="11">
    <location>
        <begin position="11"/>
        <end position="100"/>
    </location>
</feature>
<dbReference type="EMBL" id="DXFQ01000046">
    <property type="protein sequence ID" value="HIX19500.1"/>
    <property type="molecule type" value="Genomic_DNA"/>
</dbReference>
<evidence type="ECO:0000313" key="13">
    <source>
        <dbReference type="Proteomes" id="UP000823964"/>
    </source>
</evidence>
<dbReference type="Pfam" id="PF02867">
    <property type="entry name" value="Ribonuc_red_lgC"/>
    <property type="match status" value="1"/>
</dbReference>
<evidence type="ECO:0000256" key="9">
    <source>
        <dbReference type="PROSITE-ProRule" id="PRU00492"/>
    </source>
</evidence>
<dbReference type="InterPro" id="IPR013509">
    <property type="entry name" value="RNR_lsu_N"/>
</dbReference>
<dbReference type="GO" id="GO:0005971">
    <property type="term" value="C:ribonucleoside-diphosphate reductase complex"/>
    <property type="evidence" value="ECO:0007669"/>
    <property type="project" value="TreeGrafter"/>
</dbReference>
<dbReference type="Gene3D" id="3.20.70.20">
    <property type="match status" value="1"/>
</dbReference>
<dbReference type="SUPFAM" id="SSF48168">
    <property type="entry name" value="R1 subunit of ribonucleotide reductase, N-terminal domain"/>
    <property type="match status" value="1"/>
</dbReference>
<comment type="similarity">
    <text evidence="1 10">Belongs to the ribonucleoside diphosphate reductase large chain family.</text>
</comment>
<dbReference type="EC" id="1.17.4.1" evidence="2 10"/>
<reference evidence="12" key="1">
    <citation type="journal article" date="2021" name="PeerJ">
        <title>Extensive microbial diversity within the chicken gut microbiome revealed by metagenomics and culture.</title>
        <authorList>
            <person name="Gilroy R."/>
            <person name="Ravi A."/>
            <person name="Getino M."/>
            <person name="Pursley I."/>
            <person name="Horton D.L."/>
            <person name="Alikhan N.F."/>
            <person name="Baker D."/>
            <person name="Gharbi K."/>
            <person name="Hall N."/>
            <person name="Watson M."/>
            <person name="Adriaenssens E.M."/>
            <person name="Foster-Nyarko E."/>
            <person name="Jarju S."/>
            <person name="Secka A."/>
            <person name="Antonio M."/>
            <person name="Oren A."/>
            <person name="Chaudhuri R.R."/>
            <person name="La Ragione R."/>
            <person name="Hildebrand F."/>
            <person name="Pallen M.J."/>
        </authorList>
    </citation>
    <scope>NUCLEOTIDE SEQUENCE</scope>
    <source>
        <strain evidence="12">14975</strain>
    </source>
</reference>
<proteinExistence type="inferred from homology"/>
<dbReference type="PANTHER" id="PTHR11573">
    <property type="entry name" value="RIBONUCLEOSIDE-DIPHOSPHATE REDUCTASE LARGE CHAIN"/>
    <property type="match status" value="1"/>
</dbReference>
<dbReference type="GO" id="GO:0009263">
    <property type="term" value="P:deoxyribonucleotide biosynthetic process"/>
    <property type="evidence" value="ECO:0007669"/>
    <property type="project" value="UniProtKB-KW"/>
</dbReference>
<evidence type="ECO:0000256" key="6">
    <source>
        <dbReference type="ARBA" id="ARBA00023002"/>
    </source>
</evidence>
<organism evidence="12 13">
    <name type="scientific">Candidatus Akkermansia intestinigallinarum</name>
    <dbReference type="NCBI Taxonomy" id="2838431"/>
    <lineage>
        <taxon>Bacteria</taxon>
        <taxon>Pseudomonadati</taxon>
        <taxon>Verrucomicrobiota</taxon>
        <taxon>Verrucomicrobiia</taxon>
        <taxon>Verrucomicrobiales</taxon>
        <taxon>Akkermansiaceae</taxon>
        <taxon>Akkermansia</taxon>
    </lineage>
</organism>
<keyword evidence="4 9" id="KW-0547">Nucleotide-binding</keyword>
<dbReference type="PRINTS" id="PR01183">
    <property type="entry name" value="RIBORDTASEM1"/>
</dbReference>
<dbReference type="Pfam" id="PF00317">
    <property type="entry name" value="Ribonuc_red_lgN"/>
    <property type="match status" value="1"/>
</dbReference>
<sequence length="751" mass="85775">MADSRINLDTITIIKNSGEREAFRPEKIHEHVRKACEGLAVLHSSIIMDARLKIFDGARSVDIQDALIQAAAEKISELTPDYEIAAGRLLNQKIRKEVYGRYEAREFSSEVMQRIDKGYYSRELLRYSPEEMRVFGQLINYDRDNETPYSALSQLHGKYLIRRDGRLIEVPQEIYMLIPMAIFARMDDTARRHTLVRTGYELLSEHKISLPTPIMNGARTDYRRYISCNLINAGDSTLSLSRAVGKIMECTAAKSGIGLNASFIRGIGADIGKPARMQHAGILPLMKTFEAAVGSLSQISRSGSANVTMPFFHYEIELFSQLGDSRGSLENRTRHIDQTIILNRWFLQKALQRQDICLFHMNEVPGLYEALGYRDRFAELYERYEAELPDAHKKRVNAWELLNLFIFERSITGRVYFTFADNFVNSSFREPLYFTNLCTEISLPARPLDGSEGQPEIACCILGNMNLGYTRSAEIPKVAHFLVNFLEQLIDASDYSIPEVEYAARNRRTLGIGISNLFGYLARKKLKYNSSEARRHIHEIMESFYYHLLRASNELAKEKGPCPLFKDTIYADGQVVFDRYRRHAWNDYPLLCDWESLRDSIRRHGLRHSTLCAIPPASNSSKPSNSTAGVEPPRELVTVKADKNSTIKQLVPYYKTSRNHYTTAWSDEFNNIDYFRLISCIQKFVDQSISLNQYSNALRSPDRHLHLSDVLAEIIECFNLGIKTLYYQNFLSAENSDGLREEGCAGGACTV</sequence>
<keyword evidence="7 10" id="KW-0215">Deoxyribonucleotide synthesis</keyword>
<dbReference type="AlphaFoldDB" id="A0A9D1VAH0"/>
<evidence type="ECO:0000256" key="7">
    <source>
        <dbReference type="ARBA" id="ARBA00023116"/>
    </source>
</evidence>
<dbReference type="Pfam" id="PF03477">
    <property type="entry name" value="ATP-cone"/>
    <property type="match status" value="1"/>
</dbReference>
<comment type="catalytic activity">
    <reaction evidence="8 10">
        <text>a 2'-deoxyribonucleoside 5'-diphosphate + [thioredoxin]-disulfide + H2O = a ribonucleoside 5'-diphosphate + [thioredoxin]-dithiol</text>
        <dbReference type="Rhea" id="RHEA:23252"/>
        <dbReference type="Rhea" id="RHEA-COMP:10698"/>
        <dbReference type="Rhea" id="RHEA-COMP:10700"/>
        <dbReference type="ChEBI" id="CHEBI:15377"/>
        <dbReference type="ChEBI" id="CHEBI:29950"/>
        <dbReference type="ChEBI" id="CHEBI:50058"/>
        <dbReference type="ChEBI" id="CHEBI:57930"/>
        <dbReference type="ChEBI" id="CHEBI:73316"/>
        <dbReference type="EC" id="1.17.4.1"/>
    </reaction>
</comment>
<comment type="caution">
    <text evidence="12">The sequence shown here is derived from an EMBL/GenBank/DDBJ whole genome shotgun (WGS) entry which is preliminary data.</text>
</comment>
<dbReference type="InterPro" id="IPR039718">
    <property type="entry name" value="Rrm1"/>
</dbReference>
<keyword evidence="6 10" id="KW-0560">Oxidoreductase</keyword>
<dbReference type="InterPro" id="IPR005144">
    <property type="entry name" value="ATP-cone_dom"/>
</dbReference>
<keyword evidence="5 9" id="KW-0067">ATP-binding</keyword>
<evidence type="ECO:0000256" key="10">
    <source>
        <dbReference type="RuleBase" id="RU003410"/>
    </source>
</evidence>
<dbReference type="PROSITE" id="PS51161">
    <property type="entry name" value="ATP_CONE"/>
    <property type="match status" value="1"/>
</dbReference>
<dbReference type="InterPro" id="IPR000788">
    <property type="entry name" value="RNR_lg_C"/>
</dbReference>
<accession>A0A9D1VAH0</accession>
<dbReference type="NCBIfam" id="TIGR02506">
    <property type="entry name" value="NrdE_NrdA"/>
    <property type="match status" value="1"/>
</dbReference>
<evidence type="ECO:0000313" key="12">
    <source>
        <dbReference type="EMBL" id="HIX19500.1"/>
    </source>
</evidence>
<evidence type="ECO:0000256" key="8">
    <source>
        <dbReference type="ARBA" id="ARBA00047754"/>
    </source>
</evidence>
<evidence type="ECO:0000256" key="1">
    <source>
        <dbReference type="ARBA" id="ARBA00010406"/>
    </source>
</evidence>
<keyword evidence="3" id="KW-0021">Allosteric enzyme</keyword>
<dbReference type="InterPro" id="IPR013346">
    <property type="entry name" value="NrdE_NrdA_C"/>
</dbReference>
<dbReference type="PANTHER" id="PTHR11573:SF6">
    <property type="entry name" value="RIBONUCLEOSIDE-DIPHOSPHATE REDUCTASE LARGE SUBUNIT"/>
    <property type="match status" value="1"/>
</dbReference>
<dbReference type="Proteomes" id="UP000823964">
    <property type="component" value="Unassembled WGS sequence"/>
</dbReference>
<gene>
    <name evidence="12" type="ORF">H9862_02725</name>
</gene>
<comment type="function">
    <text evidence="10">Provides the precursors necessary for DNA synthesis. Catalyzes the biosynthesis of deoxyribonucleotides from the corresponding ribonucleotides.</text>
</comment>
<evidence type="ECO:0000256" key="5">
    <source>
        <dbReference type="ARBA" id="ARBA00022840"/>
    </source>
</evidence>
<dbReference type="GO" id="GO:0005524">
    <property type="term" value="F:ATP binding"/>
    <property type="evidence" value="ECO:0007669"/>
    <property type="project" value="UniProtKB-UniRule"/>
</dbReference>
<dbReference type="GO" id="GO:0004748">
    <property type="term" value="F:ribonucleoside-diphosphate reductase activity, thioredoxin disulfide as acceptor"/>
    <property type="evidence" value="ECO:0007669"/>
    <property type="project" value="UniProtKB-EC"/>
</dbReference>
<dbReference type="SUPFAM" id="SSF51998">
    <property type="entry name" value="PFL-like glycyl radical enzymes"/>
    <property type="match status" value="1"/>
</dbReference>
<protein>
    <recommendedName>
        <fullName evidence="2 10">Ribonucleoside-diphosphate reductase</fullName>
        <ecNumber evidence="2 10">1.17.4.1</ecNumber>
    </recommendedName>
</protein>
<dbReference type="InterPro" id="IPR008926">
    <property type="entry name" value="RNR_R1-su_N"/>
</dbReference>
<evidence type="ECO:0000256" key="3">
    <source>
        <dbReference type="ARBA" id="ARBA00022533"/>
    </source>
</evidence>
<evidence type="ECO:0000259" key="11">
    <source>
        <dbReference type="PROSITE" id="PS51161"/>
    </source>
</evidence>
<evidence type="ECO:0000256" key="2">
    <source>
        <dbReference type="ARBA" id="ARBA00012274"/>
    </source>
</evidence>